<name>A0A9X1TD59_9BACT</name>
<reference evidence="1" key="1">
    <citation type="submission" date="2021-12" db="EMBL/GenBank/DDBJ databases">
        <title>Novel species in genus Dyadobacter.</title>
        <authorList>
            <person name="Ma C."/>
        </authorList>
    </citation>
    <scope>NUCLEOTIDE SEQUENCE</scope>
    <source>
        <strain evidence="1">LJ419</strain>
    </source>
</reference>
<dbReference type="EMBL" id="JAJTTC010000001">
    <property type="protein sequence ID" value="MCF0059965.1"/>
    <property type="molecule type" value="Genomic_DNA"/>
</dbReference>
<proteinExistence type="predicted"/>
<evidence type="ECO:0000313" key="2">
    <source>
        <dbReference type="Proteomes" id="UP001139000"/>
    </source>
</evidence>
<accession>A0A9X1TD59</accession>
<evidence type="ECO:0000313" key="1">
    <source>
        <dbReference type="EMBL" id="MCF0059965.1"/>
    </source>
</evidence>
<gene>
    <name evidence="1" type="ORF">LXM26_00560</name>
</gene>
<sequence>MALKIDFLDSIFAKLTAAFNVSNVLKEGGTIFVKSKREVQTFEATVISSGDMPINGVVKYGASVDVSQADRILIELCTKSFTKGSLAGLQCYIQALSAMDNVTYYLVPVDAVFTANPATIDPAAVTTQIFKAFYLPGCFQFIRVGFIATTAHSGGQIIAQIIVKK</sequence>
<dbReference type="AlphaFoldDB" id="A0A9X1TD59"/>
<comment type="caution">
    <text evidence="1">The sequence shown here is derived from an EMBL/GenBank/DDBJ whole genome shotgun (WGS) entry which is preliminary data.</text>
</comment>
<dbReference type="Proteomes" id="UP001139000">
    <property type="component" value="Unassembled WGS sequence"/>
</dbReference>
<protein>
    <submittedName>
        <fullName evidence="1">Uncharacterized protein</fullName>
    </submittedName>
</protein>
<dbReference type="RefSeq" id="WP_234652323.1">
    <property type="nucleotide sequence ID" value="NZ_CP094997.1"/>
</dbReference>
<keyword evidence="2" id="KW-1185">Reference proteome</keyword>
<organism evidence="1 2">
    <name type="scientific">Dyadobacter chenwenxiniae</name>
    <dbReference type="NCBI Taxonomy" id="2906456"/>
    <lineage>
        <taxon>Bacteria</taxon>
        <taxon>Pseudomonadati</taxon>
        <taxon>Bacteroidota</taxon>
        <taxon>Cytophagia</taxon>
        <taxon>Cytophagales</taxon>
        <taxon>Spirosomataceae</taxon>
        <taxon>Dyadobacter</taxon>
    </lineage>
</organism>